<evidence type="ECO:0000256" key="4">
    <source>
        <dbReference type="PROSITE-ProRule" id="PRU00091"/>
    </source>
</evidence>
<keyword evidence="1" id="KW-0479">Metal-binding</keyword>
<evidence type="ECO:0000256" key="3">
    <source>
        <dbReference type="ARBA" id="ARBA00022833"/>
    </source>
</evidence>
<dbReference type="OMA" id="FTRARRC"/>
<dbReference type="EMBL" id="CCBP010000083">
    <property type="protein sequence ID" value="CDO70495.1"/>
    <property type="molecule type" value="Genomic_DNA"/>
</dbReference>
<dbReference type="OrthoDB" id="3045089at2759"/>
<dbReference type="InterPro" id="IPR000306">
    <property type="entry name" value="Znf_FYVE"/>
</dbReference>
<sequence length="462" mass="50470">MSDGRGLPLLSGPPPEYTANESSCRKCNKEFNILFARSRRCNHCGYSYCQSCTDFQALMPRSGNESGYDPVPVCGFCIEYLQITASGKGQLKQLPMAKLKKYAKAYNINVTGILEKDEFIDRLIAARNASPQSQQQQQQQQYAQRPPYQPRQRTTSGPSRYVDPRAQQPPPPHGYRPSYAPPPGYPPQYPPPPGHPSQYAPQAGYRPHYTSPSGYQYQHNTQSGRPDHLNVPPSGRPRSASASSTPRNRSPAPHPVEVPSIDELLGMSDEQLAALSISVLKEILFKNHVNARLVVEKGDLVSRVKTLIEAERAERERHAREEDEERQYEEELRRATEASRRESQSQDEAAHDSGGGNEPDRMDVDETASTQPSSGSQALDSSSTTQAQAVPGGQSSGSDAAGATPSTPPKAPVSPPPASTLTPKAQAMASRLERTGLCVICQDEEANIAIVDCGYVAFPISL</sequence>
<feature type="compositionally biased region" description="Low complexity" evidence="5">
    <location>
        <begin position="129"/>
        <end position="153"/>
    </location>
</feature>
<name>A0A060S805_PYCCI</name>
<organism evidence="7 8">
    <name type="scientific">Pycnoporus cinnabarinus</name>
    <name type="common">Cinnabar-red polypore</name>
    <name type="synonym">Trametes cinnabarina</name>
    <dbReference type="NCBI Taxonomy" id="5643"/>
    <lineage>
        <taxon>Eukaryota</taxon>
        <taxon>Fungi</taxon>
        <taxon>Dikarya</taxon>
        <taxon>Basidiomycota</taxon>
        <taxon>Agaricomycotina</taxon>
        <taxon>Agaricomycetes</taxon>
        <taxon>Polyporales</taxon>
        <taxon>Polyporaceae</taxon>
        <taxon>Trametes</taxon>
    </lineage>
</organism>
<feature type="compositionally biased region" description="Pro residues" evidence="5">
    <location>
        <begin position="167"/>
        <end position="195"/>
    </location>
</feature>
<accession>A0A060S805</accession>
<keyword evidence="2 4" id="KW-0863">Zinc-finger</keyword>
<gene>
    <name evidence="7" type="ORF">BN946_scf184569.g38</name>
</gene>
<feature type="compositionally biased region" description="Low complexity" evidence="5">
    <location>
        <begin position="1"/>
        <end position="10"/>
    </location>
</feature>
<dbReference type="STRING" id="5643.A0A060S805"/>
<feature type="compositionally biased region" description="Pro residues" evidence="5">
    <location>
        <begin position="406"/>
        <end position="418"/>
    </location>
</feature>
<keyword evidence="3" id="KW-0862">Zinc</keyword>
<dbReference type="PROSITE" id="PS50330">
    <property type="entry name" value="UIM"/>
    <property type="match status" value="1"/>
</dbReference>
<evidence type="ECO:0000259" key="6">
    <source>
        <dbReference type="PROSITE" id="PS50178"/>
    </source>
</evidence>
<dbReference type="SUPFAM" id="SSF57903">
    <property type="entry name" value="FYVE/PHD zinc finger"/>
    <property type="match status" value="1"/>
</dbReference>
<evidence type="ECO:0000256" key="5">
    <source>
        <dbReference type="SAM" id="MobiDB-lite"/>
    </source>
</evidence>
<comment type="caution">
    <text evidence="7">The sequence shown here is derived from an EMBL/GenBank/DDBJ whole genome shotgun (WGS) entry which is preliminary data.</text>
</comment>
<evidence type="ECO:0000256" key="1">
    <source>
        <dbReference type="ARBA" id="ARBA00022723"/>
    </source>
</evidence>
<feature type="region of interest" description="Disordered" evidence="5">
    <location>
        <begin position="313"/>
        <end position="427"/>
    </location>
</feature>
<feature type="compositionally biased region" description="Polar residues" evidence="5">
    <location>
        <begin position="210"/>
        <end position="224"/>
    </location>
</feature>
<feature type="domain" description="FYVE-type" evidence="6">
    <location>
        <begin position="18"/>
        <end position="82"/>
    </location>
</feature>
<feature type="compositionally biased region" description="Low complexity" evidence="5">
    <location>
        <begin position="392"/>
        <end position="405"/>
    </location>
</feature>
<evidence type="ECO:0000313" key="8">
    <source>
        <dbReference type="Proteomes" id="UP000029665"/>
    </source>
</evidence>
<reference evidence="7" key="1">
    <citation type="submission" date="2014-01" db="EMBL/GenBank/DDBJ databases">
        <title>The genome of the white-rot fungus Pycnoporus cinnabarinus: a basidiomycete model with a versatile arsenal for lignocellulosic biomass breakdown.</title>
        <authorList>
            <person name="Levasseur A."/>
            <person name="Lomascolo A."/>
            <person name="Ruiz-Duenas F.J."/>
            <person name="Uzan E."/>
            <person name="Piumi F."/>
            <person name="Kues U."/>
            <person name="Ram A.F.J."/>
            <person name="Murat C."/>
            <person name="Haon M."/>
            <person name="Benoit I."/>
            <person name="Arfi Y."/>
            <person name="Chevret D."/>
            <person name="Drula E."/>
            <person name="Kwon M.J."/>
            <person name="Gouret P."/>
            <person name="Lesage-Meessen L."/>
            <person name="Lombard V."/>
            <person name="Mariette J."/>
            <person name="Noirot C."/>
            <person name="Park J."/>
            <person name="Patyshakuliyeva A."/>
            <person name="Wieneger R.A.B."/>
            <person name="Wosten H.A.B."/>
            <person name="Martin F."/>
            <person name="Coutinho P.M."/>
            <person name="de Vries R."/>
            <person name="Martinez A.T."/>
            <person name="Klopp C."/>
            <person name="Pontarotti P."/>
            <person name="Henrissat B."/>
            <person name="Record E."/>
        </authorList>
    </citation>
    <scope>NUCLEOTIDE SEQUENCE [LARGE SCALE GENOMIC DNA]</scope>
    <source>
        <strain evidence="7">BRFM137</strain>
    </source>
</reference>
<protein>
    <recommendedName>
        <fullName evidence="6">FYVE-type domain-containing protein</fullName>
    </recommendedName>
</protein>
<dbReference type="AlphaFoldDB" id="A0A060S805"/>
<feature type="region of interest" description="Disordered" evidence="5">
    <location>
        <begin position="129"/>
        <end position="259"/>
    </location>
</feature>
<feature type="compositionally biased region" description="Polar residues" evidence="5">
    <location>
        <begin position="367"/>
        <end position="388"/>
    </location>
</feature>
<evidence type="ECO:0000256" key="2">
    <source>
        <dbReference type="ARBA" id="ARBA00022771"/>
    </source>
</evidence>
<feature type="compositionally biased region" description="Low complexity" evidence="5">
    <location>
        <begin position="232"/>
        <end position="251"/>
    </location>
</feature>
<keyword evidence="8" id="KW-1185">Reference proteome</keyword>
<dbReference type="Pfam" id="PF01363">
    <property type="entry name" value="FYVE"/>
    <property type="match status" value="1"/>
</dbReference>
<dbReference type="InterPro" id="IPR017455">
    <property type="entry name" value="Znf_FYVE-rel"/>
</dbReference>
<dbReference type="InterPro" id="IPR003903">
    <property type="entry name" value="UIM_dom"/>
</dbReference>
<dbReference type="Proteomes" id="UP000029665">
    <property type="component" value="Unassembled WGS sequence"/>
</dbReference>
<dbReference type="CDD" id="cd00065">
    <property type="entry name" value="FYVE_like_SF"/>
    <property type="match status" value="1"/>
</dbReference>
<feature type="compositionally biased region" description="Basic and acidic residues" evidence="5">
    <location>
        <begin position="329"/>
        <end position="351"/>
    </location>
</feature>
<proteinExistence type="predicted"/>
<dbReference type="Gene3D" id="3.30.40.10">
    <property type="entry name" value="Zinc/RING finger domain, C3HC4 (zinc finger)"/>
    <property type="match status" value="1"/>
</dbReference>
<feature type="region of interest" description="Disordered" evidence="5">
    <location>
        <begin position="1"/>
        <end position="20"/>
    </location>
</feature>
<dbReference type="SMART" id="SM00064">
    <property type="entry name" value="FYVE"/>
    <property type="match status" value="1"/>
</dbReference>
<evidence type="ECO:0000313" key="7">
    <source>
        <dbReference type="EMBL" id="CDO70495.1"/>
    </source>
</evidence>
<dbReference type="PROSITE" id="PS50178">
    <property type="entry name" value="ZF_FYVE"/>
    <property type="match status" value="1"/>
</dbReference>
<dbReference type="HOGENOM" id="CLU_040332_0_0_1"/>
<dbReference type="GO" id="GO:0008270">
    <property type="term" value="F:zinc ion binding"/>
    <property type="evidence" value="ECO:0007669"/>
    <property type="project" value="UniProtKB-KW"/>
</dbReference>
<dbReference type="InterPro" id="IPR013083">
    <property type="entry name" value="Znf_RING/FYVE/PHD"/>
</dbReference>
<dbReference type="InterPro" id="IPR011011">
    <property type="entry name" value="Znf_FYVE_PHD"/>
</dbReference>